<protein>
    <recommendedName>
        <fullName evidence="2">CHAT domain-containing protein</fullName>
    </recommendedName>
</protein>
<gene>
    <name evidence="3" type="ORF">K444DRAFT_652575</name>
</gene>
<dbReference type="STRING" id="1095630.A0A2J6TCK6"/>
<dbReference type="EMBL" id="KZ613788">
    <property type="protein sequence ID" value="PMD60760.1"/>
    <property type="molecule type" value="Genomic_DNA"/>
</dbReference>
<dbReference type="PANTHER" id="PTHR19959:SF119">
    <property type="entry name" value="FUNGAL LIPASE-LIKE DOMAIN-CONTAINING PROTEIN"/>
    <property type="match status" value="1"/>
</dbReference>
<accession>A0A2J6TCK6</accession>
<dbReference type="Pfam" id="PF12770">
    <property type="entry name" value="CHAT"/>
    <property type="match status" value="1"/>
</dbReference>
<dbReference type="Gene3D" id="1.25.40.10">
    <property type="entry name" value="Tetratricopeptide repeat domain"/>
    <property type="match status" value="3"/>
</dbReference>
<dbReference type="RefSeq" id="XP_024737664.1">
    <property type="nucleotide sequence ID" value="XM_024885807.1"/>
</dbReference>
<dbReference type="PANTHER" id="PTHR19959">
    <property type="entry name" value="KINESIN LIGHT CHAIN"/>
    <property type="match status" value="1"/>
</dbReference>
<proteinExistence type="predicted"/>
<dbReference type="GeneID" id="36593884"/>
<evidence type="ECO:0000256" key="1">
    <source>
        <dbReference type="SAM" id="MobiDB-lite"/>
    </source>
</evidence>
<evidence type="ECO:0000313" key="3">
    <source>
        <dbReference type="EMBL" id="PMD60760.1"/>
    </source>
</evidence>
<dbReference type="OrthoDB" id="5405072at2759"/>
<organism evidence="3 4">
    <name type="scientific">Hyaloscypha bicolor E</name>
    <dbReference type="NCBI Taxonomy" id="1095630"/>
    <lineage>
        <taxon>Eukaryota</taxon>
        <taxon>Fungi</taxon>
        <taxon>Dikarya</taxon>
        <taxon>Ascomycota</taxon>
        <taxon>Pezizomycotina</taxon>
        <taxon>Leotiomycetes</taxon>
        <taxon>Helotiales</taxon>
        <taxon>Hyaloscyphaceae</taxon>
        <taxon>Hyaloscypha</taxon>
        <taxon>Hyaloscypha bicolor</taxon>
    </lineage>
</organism>
<dbReference type="InParanoid" id="A0A2J6TCK6"/>
<evidence type="ECO:0000313" key="4">
    <source>
        <dbReference type="Proteomes" id="UP000235371"/>
    </source>
</evidence>
<reference evidence="3 4" key="1">
    <citation type="submission" date="2016-04" db="EMBL/GenBank/DDBJ databases">
        <title>A degradative enzymes factory behind the ericoid mycorrhizal symbiosis.</title>
        <authorList>
            <consortium name="DOE Joint Genome Institute"/>
            <person name="Martino E."/>
            <person name="Morin E."/>
            <person name="Grelet G."/>
            <person name="Kuo A."/>
            <person name="Kohler A."/>
            <person name="Daghino S."/>
            <person name="Barry K."/>
            <person name="Choi C."/>
            <person name="Cichocki N."/>
            <person name="Clum A."/>
            <person name="Copeland A."/>
            <person name="Hainaut M."/>
            <person name="Haridas S."/>
            <person name="Labutti K."/>
            <person name="Lindquist E."/>
            <person name="Lipzen A."/>
            <person name="Khouja H.-R."/>
            <person name="Murat C."/>
            <person name="Ohm R."/>
            <person name="Olson A."/>
            <person name="Spatafora J."/>
            <person name="Veneault-Fourrey C."/>
            <person name="Henrissat B."/>
            <person name="Grigoriev I."/>
            <person name="Martin F."/>
            <person name="Perotto S."/>
        </authorList>
    </citation>
    <scope>NUCLEOTIDE SEQUENCE [LARGE SCALE GENOMIC DNA]</scope>
    <source>
        <strain evidence="3 4">E</strain>
    </source>
</reference>
<feature type="domain" description="CHAT" evidence="2">
    <location>
        <begin position="637"/>
        <end position="958"/>
    </location>
</feature>
<dbReference type="SUPFAM" id="SSF48452">
    <property type="entry name" value="TPR-like"/>
    <property type="match status" value="2"/>
</dbReference>
<dbReference type="Pfam" id="PF13374">
    <property type="entry name" value="TPR_10"/>
    <property type="match status" value="3"/>
</dbReference>
<dbReference type="AlphaFoldDB" id="A0A2J6TCK6"/>
<dbReference type="InterPro" id="IPR024983">
    <property type="entry name" value="CHAT_dom"/>
</dbReference>
<dbReference type="InterPro" id="IPR011990">
    <property type="entry name" value="TPR-like_helical_dom_sf"/>
</dbReference>
<name>A0A2J6TCK6_9HELO</name>
<feature type="region of interest" description="Disordered" evidence="1">
    <location>
        <begin position="919"/>
        <end position="940"/>
    </location>
</feature>
<evidence type="ECO:0000259" key="2">
    <source>
        <dbReference type="Pfam" id="PF12770"/>
    </source>
</evidence>
<sequence>MANLEKDIQAIQGDVEVVPKNDRYRDGLETRLGDIRAITHLDEAIRAARKAIATQEDYLDRDKSVMVDLEAAIRFAREAVDTAPGDFPNQAALMNHLGGLLGKRFLRTRAMADLEEAIRLVQEAVNMITPFNPAYSLYNLAFQLSRGFSEIRSIADGDKAIQFVREAIDATPETDSQRARMLENLALLLRNRYYHTGLYARDRTDLDEANRIEREASKESPVKHPDRAYWLNHLGNLFRHRYLSTAAENDLEEAIRIIREAIDTTVKDHPKRPFWLNDLGTLFKDRYLRTGAIDDLEKAIRPNSKLDWASRLNHLGSLLSIKFLRTGAIVDLEEAIRITREAINATVKGDPGRVSRLSILGSQLGDRFLKTGAIVDLEEAIRVTREAVDLTPENDMTRVSCLNNLGSQLTDRFSRTAAIIDLESAIVYFKSALHQLNAPVIGRINAAKGIIRCGMFTSDWEQAYEASTTAIRLIPELRPRSLQNSDKVFMVSRVFGLASDAAAAAINAGKSPLAALQLLEQGRGVILDEMRADISDLLKRHPRLAEQFLLVQNQLETDKLMVKIRKRPGFEDFLLEPSKEKIRAAAKAGPIVVINVSKYRCDAILVTQYDIQSVALPYLNYKDAKERAQRGHLGDSEILEWLWDVVANPILDALGFTQCPLDERWPHVWWIPTGPLSKFPLHAAGIHHDNSTETVLDRVMSSYSSSIKAIIHGRRYPVPKLSVRSKALLVAMNHTPGHTKLSFAAQEIEELNAVCKSLRLDPIQPKRNKEAIISHIPKCKIFHFAGHGQTDYIDPLQSYLLLEDWENDPLTAATLLGKASNPQGSMNIDHGNLPFLAYLSACGTGQIRDQTFSDESIHLINACQISGFRHAIGTLWEVNDQVCVDMARITYEGMRDGGMTDESVCRGLHNASRELRDRWLNTPAGDKHGHRRGDGLSRDIASCDDEEPGLWVPYVHFGV</sequence>
<keyword evidence="4" id="KW-1185">Reference proteome</keyword>
<dbReference type="Proteomes" id="UP000235371">
    <property type="component" value="Unassembled WGS sequence"/>
</dbReference>